<sequence length="203" mass="23066">MTPQRSCPEVPKSPHRSFWLVTLWWIQTRTKIVVAFTNRPAGQCCPTNRSLEPQDSILACPTEIPSRFSLVQDTTRQEAQFRPRKRACSSASNQHRFVFVGCAVSMDWWLASQHGSNNSDLIYFGHLGFVKQGRPFETEADGRELEREQKVDRDRVLVNPSRARSSSRILASPRSVLEELSGRRDLEIGGSTPPIFQKLDHCA</sequence>
<evidence type="ECO:0000313" key="2">
    <source>
        <dbReference type="Proteomes" id="UP000008142"/>
    </source>
</evidence>
<proteinExistence type="predicted"/>
<dbReference type="EMBL" id="DS990642">
    <property type="protein sequence ID" value="EGC49063.1"/>
    <property type="molecule type" value="Genomic_DNA"/>
</dbReference>
<dbReference type="AlphaFoldDB" id="F0UT36"/>
<dbReference type="Proteomes" id="UP000008142">
    <property type="component" value="Unassembled WGS sequence"/>
</dbReference>
<evidence type="ECO:0000313" key="1">
    <source>
        <dbReference type="EMBL" id="EGC49063.1"/>
    </source>
</evidence>
<gene>
    <name evidence="1" type="ORF">HCEG_08278</name>
</gene>
<organism evidence="2">
    <name type="scientific">Ajellomyces capsulatus (strain H88)</name>
    <name type="common">Darling's disease fungus</name>
    <name type="synonym">Histoplasma capsulatum</name>
    <dbReference type="NCBI Taxonomy" id="544711"/>
    <lineage>
        <taxon>Eukaryota</taxon>
        <taxon>Fungi</taxon>
        <taxon>Dikarya</taxon>
        <taxon>Ascomycota</taxon>
        <taxon>Pezizomycotina</taxon>
        <taxon>Eurotiomycetes</taxon>
        <taxon>Eurotiomycetidae</taxon>
        <taxon>Onygenales</taxon>
        <taxon>Ajellomycetaceae</taxon>
        <taxon>Histoplasma</taxon>
    </lineage>
</organism>
<dbReference type="OMA" id="WWIQTRT"/>
<accession>F0UT36</accession>
<name>F0UT36_AJEC8</name>
<reference evidence="2" key="1">
    <citation type="submission" date="2008-07" db="EMBL/GenBank/DDBJ databases">
        <title>Annotation of Ajellomyces capsulatus strain H88.</title>
        <authorList>
            <person name="Champion M."/>
            <person name="Cuomo C."/>
            <person name="Ma L.-J."/>
            <person name="Henn M.R."/>
            <person name="Sil A."/>
            <person name="Goldman B."/>
            <person name="Young S.K."/>
            <person name="Kodira C.D."/>
            <person name="Zeng Q."/>
            <person name="Koehrsen M."/>
            <person name="Alvarado L."/>
            <person name="Berlin A."/>
            <person name="Borenstein D."/>
            <person name="Chen Z."/>
            <person name="Engels R."/>
            <person name="Freedman E."/>
            <person name="Gellesch M."/>
            <person name="Goldberg J."/>
            <person name="Griggs A."/>
            <person name="Gujja S."/>
            <person name="Heiman D."/>
            <person name="Hepburn T."/>
            <person name="Howarth C."/>
            <person name="Jen D."/>
            <person name="Larson L."/>
            <person name="Lewis B."/>
            <person name="Mehta T."/>
            <person name="Park D."/>
            <person name="Pearson M."/>
            <person name="Roberts A."/>
            <person name="Saif S."/>
            <person name="Shea T."/>
            <person name="Shenoy N."/>
            <person name="Sisk P."/>
            <person name="Stolte C."/>
            <person name="Sykes S."/>
            <person name="Walk T."/>
            <person name="White J."/>
            <person name="Yandava C."/>
            <person name="Klein B."/>
            <person name="McEwen J.G."/>
            <person name="Puccia R."/>
            <person name="Goldman G.H."/>
            <person name="Felipe M.S."/>
            <person name="Nino-Vega G."/>
            <person name="San-Blas G."/>
            <person name="Taylor J."/>
            <person name="Mendoza L."/>
            <person name="Galagan J."/>
            <person name="Nusbaum C."/>
            <person name="Birren B."/>
        </authorList>
    </citation>
    <scope>NUCLEOTIDE SEQUENCE [LARGE SCALE GENOMIC DNA]</scope>
    <source>
        <strain evidence="2">H88</strain>
    </source>
</reference>
<protein>
    <submittedName>
        <fullName evidence="1">Predicted protein</fullName>
    </submittedName>
</protein>
<dbReference type="HOGENOM" id="CLU_116796_0_0_1"/>